<dbReference type="Pfam" id="PF12833">
    <property type="entry name" value="HTH_18"/>
    <property type="match status" value="1"/>
</dbReference>
<keyword evidence="2" id="KW-0238">DNA-binding</keyword>
<proteinExistence type="predicted"/>
<evidence type="ECO:0000259" key="4">
    <source>
        <dbReference type="PROSITE" id="PS01124"/>
    </source>
</evidence>
<accession>A0A317EM73</accession>
<dbReference type="SMART" id="SM00342">
    <property type="entry name" value="HTH_ARAC"/>
    <property type="match status" value="1"/>
</dbReference>
<evidence type="ECO:0000313" key="6">
    <source>
        <dbReference type="Proteomes" id="UP000245379"/>
    </source>
</evidence>
<protein>
    <recommendedName>
        <fullName evidence="4">HTH araC/xylS-type domain-containing protein</fullName>
    </recommendedName>
</protein>
<gene>
    <name evidence="5" type="ORF">DHW03_15190</name>
</gene>
<dbReference type="GO" id="GO:0003700">
    <property type="term" value="F:DNA-binding transcription factor activity"/>
    <property type="evidence" value="ECO:0007669"/>
    <property type="project" value="InterPro"/>
</dbReference>
<dbReference type="Gene3D" id="1.10.10.60">
    <property type="entry name" value="Homeodomain-like"/>
    <property type="match status" value="1"/>
</dbReference>
<evidence type="ECO:0000313" key="5">
    <source>
        <dbReference type="EMBL" id="PWS26138.1"/>
    </source>
</evidence>
<dbReference type="Proteomes" id="UP000245379">
    <property type="component" value="Unassembled WGS sequence"/>
</dbReference>
<dbReference type="EMBL" id="QGNZ01000004">
    <property type="protein sequence ID" value="PWS26138.1"/>
    <property type="molecule type" value="Genomic_DNA"/>
</dbReference>
<dbReference type="AlphaFoldDB" id="A0A317EM73"/>
<dbReference type="PROSITE" id="PS01124">
    <property type="entry name" value="HTH_ARAC_FAMILY_2"/>
    <property type="match status" value="1"/>
</dbReference>
<feature type="domain" description="HTH araC/xylS-type" evidence="4">
    <location>
        <begin position="164"/>
        <end position="255"/>
    </location>
</feature>
<keyword evidence="3" id="KW-0804">Transcription</keyword>
<dbReference type="GO" id="GO:0043565">
    <property type="term" value="F:sequence-specific DNA binding"/>
    <property type="evidence" value="ECO:0007669"/>
    <property type="project" value="InterPro"/>
</dbReference>
<keyword evidence="6" id="KW-1185">Reference proteome</keyword>
<sequence>MNHQIIQPPEILKRYVRFFWTIDQKSVSNLESTLKIFACRYPRMVFQHDNGNSAIKNNDSTMPNAFLSGINIKPYTAIMSSSFTLTGVSFYPYAIKPLFGIDMHELCDEFPDLQNFMEPELCMQILEKSTHTEKIDLLINFLCKRLIKLFKGNPLDHKIFDLPDIQHQDTSVFYLRKSLKISERQLERRFKHMVGLSPKQYLRVSRFEQAFALIQQRVASKLGPLAYELNYVDQSHFIKDFKELSGFTPSELIKKNKILEDSSSIVFNSENS</sequence>
<dbReference type="OrthoDB" id="323290at2"/>
<dbReference type="PANTHER" id="PTHR46796:SF13">
    <property type="entry name" value="HTH-TYPE TRANSCRIPTIONAL ACTIVATOR RHAS"/>
    <property type="match status" value="1"/>
</dbReference>
<reference evidence="5 6" key="1">
    <citation type="submission" date="2018-05" db="EMBL/GenBank/DDBJ databases">
        <title>Pedobacter paludis sp. nov., isolated from wetland soil.</title>
        <authorList>
            <person name="Zhang Y."/>
            <person name="Wang G."/>
        </authorList>
    </citation>
    <scope>NUCLEOTIDE SEQUENCE [LARGE SCALE GENOMIC DNA]</scope>
    <source>
        <strain evidence="5 6">KCTC22721</strain>
    </source>
</reference>
<dbReference type="InterPro" id="IPR018060">
    <property type="entry name" value="HTH_AraC"/>
</dbReference>
<dbReference type="InterPro" id="IPR009057">
    <property type="entry name" value="Homeodomain-like_sf"/>
</dbReference>
<dbReference type="SUPFAM" id="SSF46689">
    <property type="entry name" value="Homeodomain-like"/>
    <property type="match status" value="1"/>
</dbReference>
<evidence type="ECO:0000256" key="3">
    <source>
        <dbReference type="ARBA" id="ARBA00023163"/>
    </source>
</evidence>
<dbReference type="InterPro" id="IPR046532">
    <property type="entry name" value="DUF6597"/>
</dbReference>
<dbReference type="RefSeq" id="WP_109926703.1">
    <property type="nucleotide sequence ID" value="NZ_QGNZ01000004.1"/>
</dbReference>
<dbReference type="Pfam" id="PF20240">
    <property type="entry name" value="DUF6597"/>
    <property type="match status" value="1"/>
</dbReference>
<dbReference type="PANTHER" id="PTHR46796">
    <property type="entry name" value="HTH-TYPE TRANSCRIPTIONAL ACTIVATOR RHAS-RELATED"/>
    <property type="match status" value="1"/>
</dbReference>
<evidence type="ECO:0000256" key="2">
    <source>
        <dbReference type="ARBA" id="ARBA00023125"/>
    </source>
</evidence>
<dbReference type="InterPro" id="IPR050204">
    <property type="entry name" value="AraC_XylS_family_regulators"/>
</dbReference>
<evidence type="ECO:0000256" key="1">
    <source>
        <dbReference type="ARBA" id="ARBA00023015"/>
    </source>
</evidence>
<keyword evidence="1" id="KW-0805">Transcription regulation</keyword>
<name>A0A317EM73_9SPHI</name>
<comment type="caution">
    <text evidence="5">The sequence shown here is derived from an EMBL/GenBank/DDBJ whole genome shotgun (WGS) entry which is preliminary data.</text>
</comment>
<organism evidence="5 6">
    <name type="scientific">Pedobacter yonginense</name>
    <dbReference type="NCBI Taxonomy" id="651869"/>
    <lineage>
        <taxon>Bacteria</taxon>
        <taxon>Pseudomonadati</taxon>
        <taxon>Bacteroidota</taxon>
        <taxon>Sphingobacteriia</taxon>
        <taxon>Sphingobacteriales</taxon>
        <taxon>Sphingobacteriaceae</taxon>
        <taxon>Pedobacter</taxon>
    </lineage>
</organism>